<protein>
    <submittedName>
        <fullName evidence="1">Uncharacterized protein</fullName>
    </submittedName>
</protein>
<dbReference type="EMBL" id="JALPTH010000018">
    <property type="protein sequence ID" value="MCK8679400.1"/>
    <property type="molecule type" value="Genomic_DNA"/>
</dbReference>
<dbReference type="RefSeq" id="WP_248635105.1">
    <property type="nucleotide sequence ID" value="NZ_JALPTH010000018.1"/>
</dbReference>
<name>A0ABT0IDJ5_9ACTN</name>
<organism evidence="1 2">
    <name type="scientific">Streptomyces lichenis</name>
    <dbReference type="NCBI Taxonomy" id="2306967"/>
    <lineage>
        <taxon>Bacteria</taxon>
        <taxon>Bacillati</taxon>
        <taxon>Actinomycetota</taxon>
        <taxon>Actinomycetes</taxon>
        <taxon>Kitasatosporales</taxon>
        <taxon>Streptomycetaceae</taxon>
        <taxon>Streptomyces</taxon>
    </lineage>
</organism>
<evidence type="ECO:0000313" key="1">
    <source>
        <dbReference type="EMBL" id="MCK8679400.1"/>
    </source>
</evidence>
<reference evidence="1 2" key="1">
    <citation type="submission" date="2022-04" db="EMBL/GenBank/DDBJ databases">
        <title>Streptomyces sp. nov. LCR6-01 isolated from Lichen of Dirinaria sp.</title>
        <authorList>
            <person name="Kanchanasin P."/>
            <person name="Tanasupawat S."/>
            <person name="Phongsopitanun W."/>
        </authorList>
    </citation>
    <scope>NUCLEOTIDE SEQUENCE [LARGE SCALE GENOMIC DNA]</scope>
    <source>
        <strain evidence="1 2">LCR6-01</strain>
    </source>
</reference>
<sequence>MAVAAKTRPAAKELIRAHSYRRLPTRPTGTVPPEAINAALPAPATVLHKPFTAKTPWLQAPAPQ</sequence>
<dbReference type="Proteomes" id="UP001522868">
    <property type="component" value="Unassembled WGS sequence"/>
</dbReference>
<accession>A0ABT0IDJ5</accession>
<evidence type="ECO:0000313" key="2">
    <source>
        <dbReference type="Proteomes" id="UP001522868"/>
    </source>
</evidence>
<proteinExistence type="predicted"/>
<gene>
    <name evidence="1" type="ORF">M1O15_18780</name>
</gene>
<keyword evidence="2" id="KW-1185">Reference proteome</keyword>
<comment type="caution">
    <text evidence="1">The sequence shown here is derived from an EMBL/GenBank/DDBJ whole genome shotgun (WGS) entry which is preliminary data.</text>
</comment>